<evidence type="ECO:0000313" key="8">
    <source>
        <dbReference type="EMBL" id="KAJ5323489.1"/>
    </source>
</evidence>
<evidence type="ECO:0000256" key="3">
    <source>
        <dbReference type="ARBA" id="ARBA00022723"/>
    </source>
</evidence>
<dbReference type="GO" id="GO:0005506">
    <property type="term" value="F:iron ion binding"/>
    <property type="evidence" value="ECO:0007669"/>
    <property type="project" value="InterPro"/>
</dbReference>
<dbReference type="Pfam" id="PF00067">
    <property type="entry name" value="p450"/>
    <property type="match status" value="1"/>
</dbReference>
<accession>A0A9W9Q328</accession>
<keyword evidence="7" id="KW-0472">Membrane</keyword>
<sequence>MLVTHGPIIIGCILLAAVSLFWKILHNSKVPKAALPPFVPLTEYELQHTPLECIARALKQHGPVIQIQRNGHRLFLTSNEFTPRILTDESYFSFESGMAKFFGLTWVNDLHDGTFFHDMDTYARGFVAQQVQKVVPEIWPIFEKGVCGMVENSQPGRPVELQHQVQAIMAEATICIFFGQKYGNPKNVKSVVDLAEDIAELLGIYQNMSFLGRKAPWLWKPLTWVKIILFRIPLHIGFTFTRTLWTDISEISKSPGKKDDSLIGYLVQAYASPDGQLSLRTRMWIMVLILTFLFASLHQTATIMIWVTFYLGMRPDCQDDLREEVSSILRSRGMSCTNPVVDVQTMHDAVRTDSFIREVLRMKGDIVNLVRAPIRDIEIGGYIIPKGSLIFPVTHLSYRSPEFVTDPENFNGERWIGSGKTAAMTGSGYLAFGLGRWACPGRILAVMELKCWIFALLKHSKVELDGCKYEILDPFNITSVPPQGDIMIEMCKG</sequence>
<evidence type="ECO:0008006" key="10">
    <source>
        <dbReference type="Google" id="ProtNLM"/>
    </source>
</evidence>
<dbReference type="Proteomes" id="UP001147746">
    <property type="component" value="Unassembled WGS sequence"/>
</dbReference>
<keyword evidence="4" id="KW-0560">Oxidoreductase</keyword>
<keyword evidence="9" id="KW-1185">Reference proteome</keyword>
<dbReference type="InterPro" id="IPR002403">
    <property type="entry name" value="Cyt_P450_E_grp-IV"/>
</dbReference>
<dbReference type="GO" id="GO:0004497">
    <property type="term" value="F:monooxygenase activity"/>
    <property type="evidence" value="ECO:0007669"/>
    <property type="project" value="InterPro"/>
</dbReference>
<evidence type="ECO:0000256" key="5">
    <source>
        <dbReference type="ARBA" id="ARBA00023004"/>
    </source>
</evidence>
<reference evidence="8" key="1">
    <citation type="submission" date="2022-12" db="EMBL/GenBank/DDBJ databases">
        <authorList>
            <person name="Petersen C."/>
        </authorList>
    </citation>
    <scope>NUCLEOTIDE SEQUENCE</scope>
    <source>
        <strain evidence="8">IBT 21472</strain>
    </source>
</reference>
<keyword evidence="3 6" id="KW-0479">Metal-binding</keyword>
<feature type="transmembrane region" description="Helical" evidence="7">
    <location>
        <begin position="6"/>
        <end position="25"/>
    </location>
</feature>
<evidence type="ECO:0000256" key="1">
    <source>
        <dbReference type="ARBA" id="ARBA00001971"/>
    </source>
</evidence>
<comment type="cofactor">
    <cofactor evidence="1 6">
        <name>heme</name>
        <dbReference type="ChEBI" id="CHEBI:30413"/>
    </cofactor>
</comment>
<dbReference type="GO" id="GO:0016705">
    <property type="term" value="F:oxidoreductase activity, acting on paired donors, with incorporation or reduction of molecular oxygen"/>
    <property type="evidence" value="ECO:0007669"/>
    <property type="project" value="InterPro"/>
</dbReference>
<evidence type="ECO:0000256" key="7">
    <source>
        <dbReference type="SAM" id="Phobius"/>
    </source>
</evidence>
<dbReference type="EMBL" id="JAPZBO010000002">
    <property type="protein sequence ID" value="KAJ5323489.1"/>
    <property type="molecule type" value="Genomic_DNA"/>
</dbReference>
<dbReference type="InterPro" id="IPR001128">
    <property type="entry name" value="Cyt_P450"/>
</dbReference>
<keyword evidence="7" id="KW-0812">Transmembrane</keyword>
<dbReference type="InterPro" id="IPR036396">
    <property type="entry name" value="Cyt_P450_sf"/>
</dbReference>
<evidence type="ECO:0000256" key="2">
    <source>
        <dbReference type="ARBA" id="ARBA00010617"/>
    </source>
</evidence>
<comment type="similarity">
    <text evidence="2">Belongs to the cytochrome P450 family.</text>
</comment>
<dbReference type="PANTHER" id="PTHR46206">
    <property type="entry name" value="CYTOCHROME P450"/>
    <property type="match status" value="1"/>
</dbReference>
<keyword evidence="7" id="KW-1133">Transmembrane helix</keyword>
<dbReference type="SUPFAM" id="SSF48264">
    <property type="entry name" value="Cytochrome P450"/>
    <property type="match status" value="1"/>
</dbReference>
<dbReference type="AlphaFoldDB" id="A0A9W9Q328"/>
<dbReference type="PRINTS" id="PR00465">
    <property type="entry name" value="EP450IV"/>
</dbReference>
<evidence type="ECO:0000256" key="6">
    <source>
        <dbReference type="PIRSR" id="PIRSR602403-1"/>
    </source>
</evidence>
<dbReference type="GO" id="GO:0043386">
    <property type="term" value="P:mycotoxin biosynthetic process"/>
    <property type="evidence" value="ECO:0007669"/>
    <property type="project" value="UniProtKB-ARBA"/>
</dbReference>
<dbReference type="OrthoDB" id="1844152at2759"/>
<protein>
    <recommendedName>
        <fullName evidence="10">Cytochrome P450</fullName>
    </recommendedName>
</protein>
<keyword evidence="5 6" id="KW-0408">Iron</keyword>
<evidence type="ECO:0000313" key="9">
    <source>
        <dbReference type="Proteomes" id="UP001147746"/>
    </source>
</evidence>
<keyword evidence="6" id="KW-0349">Heme</keyword>
<reference evidence="8" key="2">
    <citation type="journal article" date="2023" name="IMA Fungus">
        <title>Comparative genomic study of the Penicillium genus elucidates a diverse pangenome and 15 lateral gene transfer events.</title>
        <authorList>
            <person name="Petersen C."/>
            <person name="Sorensen T."/>
            <person name="Nielsen M.R."/>
            <person name="Sondergaard T.E."/>
            <person name="Sorensen J.L."/>
            <person name="Fitzpatrick D.A."/>
            <person name="Frisvad J.C."/>
            <person name="Nielsen K.L."/>
        </authorList>
    </citation>
    <scope>NUCLEOTIDE SEQUENCE</scope>
    <source>
        <strain evidence="8">IBT 21472</strain>
    </source>
</reference>
<proteinExistence type="inferred from homology"/>
<evidence type="ECO:0000256" key="4">
    <source>
        <dbReference type="ARBA" id="ARBA00023002"/>
    </source>
</evidence>
<organism evidence="8 9">
    <name type="scientific">Penicillium atrosanguineum</name>
    <dbReference type="NCBI Taxonomy" id="1132637"/>
    <lineage>
        <taxon>Eukaryota</taxon>
        <taxon>Fungi</taxon>
        <taxon>Dikarya</taxon>
        <taxon>Ascomycota</taxon>
        <taxon>Pezizomycotina</taxon>
        <taxon>Eurotiomycetes</taxon>
        <taxon>Eurotiomycetidae</taxon>
        <taxon>Eurotiales</taxon>
        <taxon>Aspergillaceae</taxon>
        <taxon>Penicillium</taxon>
    </lineage>
</organism>
<dbReference type="Gene3D" id="1.10.630.10">
    <property type="entry name" value="Cytochrome P450"/>
    <property type="match status" value="1"/>
</dbReference>
<name>A0A9W9Q328_9EURO</name>
<comment type="caution">
    <text evidence="8">The sequence shown here is derived from an EMBL/GenBank/DDBJ whole genome shotgun (WGS) entry which is preliminary data.</text>
</comment>
<dbReference type="GO" id="GO:0020037">
    <property type="term" value="F:heme binding"/>
    <property type="evidence" value="ECO:0007669"/>
    <property type="project" value="InterPro"/>
</dbReference>
<gene>
    <name evidence="8" type="ORF">N7476_002089</name>
</gene>
<feature type="transmembrane region" description="Helical" evidence="7">
    <location>
        <begin position="284"/>
        <end position="311"/>
    </location>
</feature>
<dbReference type="PANTHER" id="PTHR46206:SF7">
    <property type="entry name" value="P450, PUTATIVE (EUROFUNG)-RELATED"/>
    <property type="match status" value="1"/>
</dbReference>
<feature type="binding site" description="axial binding residue" evidence="6">
    <location>
        <position position="439"/>
    </location>
    <ligand>
        <name>heme</name>
        <dbReference type="ChEBI" id="CHEBI:30413"/>
    </ligand>
    <ligandPart>
        <name>Fe</name>
        <dbReference type="ChEBI" id="CHEBI:18248"/>
    </ligandPart>
</feature>